<keyword evidence="11" id="KW-1185">Reference proteome</keyword>
<evidence type="ECO:0000256" key="2">
    <source>
        <dbReference type="ARBA" id="ARBA00022692"/>
    </source>
</evidence>
<proteinExistence type="predicted"/>
<feature type="transmembrane region" description="Helical" evidence="8">
    <location>
        <begin position="118"/>
        <end position="138"/>
    </location>
</feature>
<organism evidence="10 11">
    <name type="scientific">Pinctada imbricata</name>
    <name type="common">Atlantic pearl-oyster</name>
    <name type="synonym">Pinctada martensii</name>
    <dbReference type="NCBI Taxonomy" id="66713"/>
    <lineage>
        <taxon>Eukaryota</taxon>
        <taxon>Metazoa</taxon>
        <taxon>Spiralia</taxon>
        <taxon>Lophotrochozoa</taxon>
        <taxon>Mollusca</taxon>
        <taxon>Bivalvia</taxon>
        <taxon>Autobranchia</taxon>
        <taxon>Pteriomorphia</taxon>
        <taxon>Pterioida</taxon>
        <taxon>Pterioidea</taxon>
        <taxon>Pteriidae</taxon>
        <taxon>Pinctada</taxon>
    </lineage>
</organism>
<dbReference type="InterPro" id="IPR017452">
    <property type="entry name" value="GPCR_Rhodpsn_7TM"/>
</dbReference>
<feature type="transmembrane region" description="Helical" evidence="8">
    <location>
        <begin position="159"/>
        <end position="179"/>
    </location>
</feature>
<evidence type="ECO:0000313" key="11">
    <source>
        <dbReference type="Proteomes" id="UP001186944"/>
    </source>
</evidence>
<gene>
    <name evidence="10" type="ORF">FSP39_017928</name>
</gene>
<dbReference type="PANTHER" id="PTHR24243:SF233">
    <property type="entry name" value="THYROTROPIN-RELEASING HORMONE RECEPTOR"/>
    <property type="match status" value="1"/>
</dbReference>
<evidence type="ECO:0000256" key="6">
    <source>
        <dbReference type="ARBA" id="ARBA00023170"/>
    </source>
</evidence>
<keyword evidence="4" id="KW-0297">G-protein coupled receptor</keyword>
<keyword evidence="2 8" id="KW-0812">Transmembrane</keyword>
<evidence type="ECO:0000256" key="4">
    <source>
        <dbReference type="ARBA" id="ARBA00023040"/>
    </source>
</evidence>
<reference evidence="10" key="1">
    <citation type="submission" date="2019-08" db="EMBL/GenBank/DDBJ databases">
        <title>The improved chromosome-level genome for the pearl oyster Pinctada fucata martensii using PacBio sequencing and Hi-C.</title>
        <authorList>
            <person name="Zheng Z."/>
        </authorList>
    </citation>
    <scope>NUCLEOTIDE SEQUENCE</scope>
    <source>
        <strain evidence="10">ZZ-2019</strain>
        <tissue evidence="10">Adductor muscle</tissue>
    </source>
</reference>
<feature type="transmembrane region" description="Helical" evidence="8">
    <location>
        <begin position="259"/>
        <end position="290"/>
    </location>
</feature>
<dbReference type="PROSITE" id="PS50262">
    <property type="entry name" value="G_PROTEIN_RECEP_F1_2"/>
    <property type="match status" value="1"/>
</dbReference>
<feature type="domain" description="G-protein coupled receptors family 1 profile" evidence="9">
    <location>
        <begin position="60"/>
        <end position="278"/>
    </location>
</feature>
<keyword evidence="5 8" id="KW-0472">Membrane</keyword>
<evidence type="ECO:0000313" key="10">
    <source>
        <dbReference type="EMBL" id="KAK3098280.1"/>
    </source>
</evidence>
<evidence type="ECO:0000256" key="8">
    <source>
        <dbReference type="SAM" id="Phobius"/>
    </source>
</evidence>
<comment type="caution">
    <text evidence="10">The sequence shown here is derived from an EMBL/GenBank/DDBJ whole genome shotgun (WGS) entry which is preliminary data.</text>
</comment>
<accession>A0AA89C7P6</accession>
<evidence type="ECO:0000259" key="9">
    <source>
        <dbReference type="PROSITE" id="PS50262"/>
    </source>
</evidence>
<keyword evidence="6" id="KW-0675">Receptor</keyword>
<dbReference type="Gene3D" id="1.20.1070.10">
    <property type="entry name" value="Rhodopsin 7-helix transmembrane proteins"/>
    <property type="match status" value="1"/>
</dbReference>
<dbReference type="InterPro" id="IPR000276">
    <property type="entry name" value="GPCR_Rhodpsn"/>
</dbReference>
<feature type="transmembrane region" description="Helical" evidence="8">
    <location>
        <begin position="78"/>
        <end position="98"/>
    </location>
</feature>
<dbReference type="Proteomes" id="UP001186944">
    <property type="component" value="Unassembled WGS sequence"/>
</dbReference>
<dbReference type="PANTHER" id="PTHR24243">
    <property type="entry name" value="G-PROTEIN COUPLED RECEPTOR"/>
    <property type="match status" value="1"/>
</dbReference>
<dbReference type="GO" id="GO:0005886">
    <property type="term" value="C:plasma membrane"/>
    <property type="evidence" value="ECO:0007669"/>
    <property type="project" value="TreeGrafter"/>
</dbReference>
<comment type="subcellular location">
    <subcellularLocation>
        <location evidence="1">Membrane</location>
        <topology evidence="1">Multi-pass membrane protein</topology>
    </subcellularLocation>
</comment>
<dbReference type="AlphaFoldDB" id="A0AA89C7P6"/>
<dbReference type="EMBL" id="VSWD01000007">
    <property type="protein sequence ID" value="KAK3098280.1"/>
    <property type="molecule type" value="Genomic_DNA"/>
</dbReference>
<name>A0AA89C7P6_PINIB</name>
<evidence type="ECO:0000256" key="3">
    <source>
        <dbReference type="ARBA" id="ARBA00022989"/>
    </source>
</evidence>
<evidence type="ECO:0000256" key="1">
    <source>
        <dbReference type="ARBA" id="ARBA00004141"/>
    </source>
</evidence>
<dbReference type="Pfam" id="PF00001">
    <property type="entry name" value="7tm_1"/>
    <property type="match status" value="1"/>
</dbReference>
<dbReference type="SUPFAM" id="SSF81321">
    <property type="entry name" value="Family A G protein-coupled receptor-like"/>
    <property type="match status" value="1"/>
</dbReference>
<keyword evidence="7" id="KW-0807">Transducer</keyword>
<evidence type="ECO:0000256" key="7">
    <source>
        <dbReference type="ARBA" id="ARBA00023224"/>
    </source>
</evidence>
<keyword evidence="3 8" id="KW-1133">Transmembrane helix</keyword>
<dbReference type="GO" id="GO:0004930">
    <property type="term" value="F:G protein-coupled receptor activity"/>
    <property type="evidence" value="ECO:0007669"/>
    <property type="project" value="UniProtKB-KW"/>
</dbReference>
<evidence type="ECO:0000256" key="5">
    <source>
        <dbReference type="ARBA" id="ARBA00023136"/>
    </source>
</evidence>
<protein>
    <recommendedName>
        <fullName evidence="9">G-protein coupled receptors family 1 profile domain-containing protein</fullName>
    </recommendedName>
</protein>
<feature type="transmembrane region" description="Helical" evidence="8">
    <location>
        <begin position="333"/>
        <end position="355"/>
    </location>
</feature>
<sequence length="390" mass="45248">MEHMRHNESLSMVTLNDTCTGGEDDGIYYRFLCIAEHLAPVSVIIDRYVTPLWYLIGIVGNTLTIKIWSRRMQRSTSAIYLTVLAITDLFLILLHILMELKFAWNLPTLDVRGWCQTFFMMFMFNQYMSPLLILGFTFERFISIALPFKSDRFAHFNRAPIEIGIITFVAALLSIPQLFGWEFINKDCQGTETYTFFSTWTWVSDILIFCVFPIASLILNILVIRVVKQSLKLRRRSAPGSFYSSTSSRRSARHFTARIHISTLTLLCISFYRILTVIPVAIIFALQFVIKHGDPTLTVYEMSKDSQWIEYFRYITAKKVIDEIGLTQYSCNILYISSLPGIFAMNFSETFVLFVRVLRNGRNSCLSGFEEVRKVKEWMVWMEPTPLCSH</sequence>
<feature type="transmembrane region" description="Helical" evidence="8">
    <location>
        <begin position="206"/>
        <end position="227"/>
    </location>
</feature>